<name>A0A182Q978_9DIPT</name>
<keyword evidence="4" id="KW-1015">Disulfide bond</keyword>
<dbReference type="EMBL" id="AXCN02001053">
    <property type="status" value="NOT_ANNOTATED_CDS"/>
    <property type="molecule type" value="Genomic_DNA"/>
</dbReference>
<organism evidence="8 9">
    <name type="scientific">Anopheles farauti</name>
    <dbReference type="NCBI Taxonomy" id="69004"/>
    <lineage>
        <taxon>Eukaryota</taxon>
        <taxon>Metazoa</taxon>
        <taxon>Ecdysozoa</taxon>
        <taxon>Arthropoda</taxon>
        <taxon>Hexapoda</taxon>
        <taxon>Insecta</taxon>
        <taxon>Pterygota</taxon>
        <taxon>Neoptera</taxon>
        <taxon>Endopterygota</taxon>
        <taxon>Diptera</taxon>
        <taxon>Nematocera</taxon>
        <taxon>Culicoidea</taxon>
        <taxon>Culicidae</taxon>
        <taxon>Anophelinae</taxon>
        <taxon>Anopheles</taxon>
    </lineage>
</organism>
<feature type="domain" description="Chitin-binding type-2" evidence="7">
    <location>
        <begin position="92"/>
        <end position="146"/>
    </location>
</feature>
<dbReference type="Pfam" id="PF01607">
    <property type="entry name" value="CBM_14"/>
    <property type="match status" value="2"/>
</dbReference>
<dbReference type="STRING" id="69004.A0A182Q978"/>
<dbReference type="GO" id="GO:0005576">
    <property type="term" value="C:extracellular region"/>
    <property type="evidence" value="ECO:0007669"/>
    <property type="project" value="InterPro"/>
</dbReference>
<reference evidence="8" key="2">
    <citation type="submission" date="2020-05" db="UniProtKB">
        <authorList>
            <consortium name="EnsemblMetazoa"/>
        </authorList>
    </citation>
    <scope>IDENTIFICATION</scope>
    <source>
        <strain evidence="8">FAR1</strain>
    </source>
</reference>
<dbReference type="AlphaFoldDB" id="A0A182Q978"/>
<evidence type="ECO:0000256" key="5">
    <source>
        <dbReference type="ARBA" id="ARBA00023180"/>
    </source>
</evidence>
<evidence type="ECO:0000259" key="7">
    <source>
        <dbReference type="PROSITE" id="PS50940"/>
    </source>
</evidence>
<dbReference type="InterPro" id="IPR036508">
    <property type="entry name" value="Chitin-bd_dom_sf"/>
</dbReference>
<dbReference type="InterPro" id="IPR002557">
    <property type="entry name" value="Chitin-bd_dom"/>
</dbReference>
<dbReference type="PANTHER" id="PTHR23301">
    <property type="entry name" value="CHITIN BINDING PERITROPHIN-A"/>
    <property type="match status" value="1"/>
</dbReference>
<dbReference type="SMART" id="SM00494">
    <property type="entry name" value="ChtBD2"/>
    <property type="match status" value="2"/>
</dbReference>
<keyword evidence="1" id="KW-0147">Chitin-binding</keyword>
<evidence type="ECO:0000256" key="4">
    <source>
        <dbReference type="ARBA" id="ARBA00023157"/>
    </source>
</evidence>
<feature type="domain" description="Chitin-binding type-2" evidence="7">
    <location>
        <begin position="26"/>
        <end position="81"/>
    </location>
</feature>
<reference evidence="9" key="1">
    <citation type="submission" date="2014-01" db="EMBL/GenBank/DDBJ databases">
        <title>The Genome Sequence of Anopheles farauti FAR1 (V2).</title>
        <authorList>
            <consortium name="The Broad Institute Genomics Platform"/>
            <person name="Neafsey D.E."/>
            <person name="Besansky N."/>
            <person name="Howell P."/>
            <person name="Walton C."/>
            <person name="Young S.K."/>
            <person name="Zeng Q."/>
            <person name="Gargeya S."/>
            <person name="Fitzgerald M."/>
            <person name="Haas B."/>
            <person name="Abouelleil A."/>
            <person name="Allen A.W."/>
            <person name="Alvarado L."/>
            <person name="Arachchi H.M."/>
            <person name="Berlin A.M."/>
            <person name="Chapman S.B."/>
            <person name="Gainer-Dewar J."/>
            <person name="Goldberg J."/>
            <person name="Griggs A."/>
            <person name="Gujja S."/>
            <person name="Hansen M."/>
            <person name="Howarth C."/>
            <person name="Imamovic A."/>
            <person name="Ireland A."/>
            <person name="Larimer J."/>
            <person name="McCowan C."/>
            <person name="Murphy C."/>
            <person name="Pearson M."/>
            <person name="Poon T.W."/>
            <person name="Priest M."/>
            <person name="Roberts A."/>
            <person name="Saif S."/>
            <person name="Shea T."/>
            <person name="Sisk P."/>
            <person name="Sykes S."/>
            <person name="Wortman J."/>
            <person name="Nusbaum C."/>
            <person name="Birren B."/>
        </authorList>
    </citation>
    <scope>NUCLEOTIDE SEQUENCE [LARGE SCALE GENOMIC DNA]</scope>
    <source>
        <strain evidence="9">FAR1</strain>
    </source>
</reference>
<dbReference type="Proteomes" id="UP000075886">
    <property type="component" value="Unassembled WGS sequence"/>
</dbReference>
<feature type="chain" id="PRO_5008132477" description="Chitin-binding type-2 domain-containing protein" evidence="6">
    <location>
        <begin position="25"/>
        <end position="190"/>
    </location>
</feature>
<keyword evidence="5" id="KW-0325">Glycoprotein</keyword>
<dbReference type="Gene3D" id="2.170.140.10">
    <property type="entry name" value="Chitin binding domain"/>
    <property type="match status" value="2"/>
</dbReference>
<evidence type="ECO:0000256" key="3">
    <source>
        <dbReference type="ARBA" id="ARBA00022737"/>
    </source>
</evidence>
<dbReference type="VEuPathDB" id="VectorBase:AFAF005560"/>
<keyword evidence="2 6" id="KW-0732">Signal</keyword>
<sequence>MAYLPRSLLAFGLIVTFCSDRTYSQSVSCAVENELSPNLDNCKQYYRCLSGERILFSCTEGKVFNPTTSRCIASDLYSCEDPQTTTPTEAPSTLYLEQQNAIVPHASDCDKYVTCEKGIETVHSCPQGQQFSWKKLSCGSDYSCDDYFSKAGITLEAVVCRRQTQPLAAHPYDPDLYVDCTSEELRNCGV</sequence>
<evidence type="ECO:0000256" key="2">
    <source>
        <dbReference type="ARBA" id="ARBA00022729"/>
    </source>
</evidence>
<evidence type="ECO:0000313" key="8">
    <source>
        <dbReference type="EnsemblMetazoa" id="AFAF005560-PA"/>
    </source>
</evidence>
<dbReference type="EnsemblMetazoa" id="AFAF005560-RA">
    <property type="protein sequence ID" value="AFAF005560-PA"/>
    <property type="gene ID" value="AFAF005560"/>
</dbReference>
<keyword evidence="3" id="KW-0677">Repeat</keyword>
<evidence type="ECO:0000256" key="6">
    <source>
        <dbReference type="SAM" id="SignalP"/>
    </source>
</evidence>
<evidence type="ECO:0000256" key="1">
    <source>
        <dbReference type="ARBA" id="ARBA00022669"/>
    </source>
</evidence>
<dbReference type="PROSITE" id="PS50940">
    <property type="entry name" value="CHIT_BIND_II"/>
    <property type="match status" value="2"/>
</dbReference>
<dbReference type="InterPro" id="IPR051940">
    <property type="entry name" value="Chitin_bind-dev_reg"/>
</dbReference>
<proteinExistence type="predicted"/>
<dbReference type="PANTHER" id="PTHR23301:SF0">
    <property type="entry name" value="CHITIN-BINDING TYPE-2 DOMAIN-CONTAINING PROTEIN-RELATED"/>
    <property type="match status" value="1"/>
</dbReference>
<evidence type="ECO:0000313" key="9">
    <source>
        <dbReference type="Proteomes" id="UP000075886"/>
    </source>
</evidence>
<dbReference type="GO" id="GO:0008061">
    <property type="term" value="F:chitin binding"/>
    <property type="evidence" value="ECO:0007669"/>
    <property type="project" value="UniProtKB-KW"/>
</dbReference>
<protein>
    <recommendedName>
        <fullName evidence="7">Chitin-binding type-2 domain-containing protein</fullName>
    </recommendedName>
</protein>
<dbReference type="SUPFAM" id="SSF57625">
    <property type="entry name" value="Invertebrate chitin-binding proteins"/>
    <property type="match status" value="2"/>
</dbReference>
<feature type="signal peptide" evidence="6">
    <location>
        <begin position="1"/>
        <end position="24"/>
    </location>
</feature>
<keyword evidence="9" id="KW-1185">Reference proteome</keyword>
<accession>A0A182Q978</accession>